<evidence type="ECO:0000313" key="7">
    <source>
        <dbReference type="EnsemblProtists" id="EOD33528"/>
    </source>
</evidence>
<evidence type="ECO:0000313" key="8">
    <source>
        <dbReference type="Proteomes" id="UP000013827"/>
    </source>
</evidence>
<dbReference type="GeneID" id="17278799"/>
<sequence length="205" mass="21019">MSCLNTLPIRRLAGALRAVNIANCLLLITAAALGFGSLLGEAAGVQLQAMASTALVSVYVLGFSGLLLCYELRLGAERLYEECGFLFTMGGRCAFLLLTANLAWACGPWWLVAALVTNGNAALHAYLLISHPAYTSGGLKWDSVDEVAAGGGTSAPRDPGALAQSAAGAQSVSGWGFAPALGAEGAPSAAPAPAPTRYYEDDEIL</sequence>
<feature type="transmembrane region" description="Helical" evidence="6">
    <location>
        <begin position="21"/>
        <end position="39"/>
    </location>
</feature>
<dbReference type="PANTHER" id="PTHR38894">
    <property type="entry name" value="TRANSMEMBRANE PROTEIN"/>
    <property type="match status" value="1"/>
</dbReference>
<dbReference type="RefSeq" id="XP_005785957.1">
    <property type="nucleotide sequence ID" value="XM_005785900.1"/>
</dbReference>
<keyword evidence="4 6" id="KW-0472">Membrane</keyword>
<dbReference type="GO" id="GO:0016020">
    <property type="term" value="C:membrane"/>
    <property type="evidence" value="ECO:0007669"/>
    <property type="project" value="UniProtKB-SubCell"/>
</dbReference>
<keyword evidence="8" id="KW-1185">Reference proteome</keyword>
<dbReference type="AlphaFoldDB" id="A0A0D3KCP3"/>
<comment type="subcellular location">
    <subcellularLocation>
        <location evidence="1">Membrane</location>
        <topology evidence="1">Multi-pass membrane protein</topology>
    </subcellularLocation>
</comment>
<evidence type="ECO:0000256" key="3">
    <source>
        <dbReference type="ARBA" id="ARBA00022989"/>
    </source>
</evidence>
<keyword evidence="2 6" id="KW-0812">Transmembrane</keyword>
<proteinExistence type="predicted"/>
<feature type="region of interest" description="Disordered" evidence="5">
    <location>
        <begin position="184"/>
        <end position="205"/>
    </location>
</feature>
<keyword evidence="3 6" id="KW-1133">Transmembrane helix</keyword>
<reference evidence="7" key="2">
    <citation type="submission" date="2024-10" db="UniProtKB">
        <authorList>
            <consortium name="EnsemblProtists"/>
        </authorList>
    </citation>
    <scope>IDENTIFICATION</scope>
</reference>
<evidence type="ECO:0000256" key="1">
    <source>
        <dbReference type="ARBA" id="ARBA00004141"/>
    </source>
</evidence>
<dbReference type="PaxDb" id="2903-EOD33528"/>
<dbReference type="PANTHER" id="PTHR38894:SF1">
    <property type="entry name" value="TRANSMEMBRANE PROTEIN"/>
    <property type="match status" value="1"/>
</dbReference>
<feature type="transmembrane region" description="Helical" evidence="6">
    <location>
        <begin position="51"/>
        <end position="72"/>
    </location>
</feature>
<dbReference type="Pfam" id="PF08507">
    <property type="entry name" value="COPI_assoc"/>
    <property type="match status" value="1"/>
</dbReference>
<name>A0A0D3KCP3_EMIH1</name>
<dbReference type="KEGG" id="ehx:EMIHUDRAFT_111798"/>
<organism evidence="7 8">
    <name type="scientific">Emiliania huxleyi (strain CCMP1516)</name>
    <dbReference type="NCBI Taxonomy" id="280463"/>
    <lineage>
        <taxon>Eukaryota</taxon>
        <taxon>Haptista</taxon>
        <taxon>Haptophyta</taxon>
        <taxon>Prymnesiophyceae</taxon>
        <taxon>Isochrysidales</taxon>
        <taxon>Noelaerhabdaceae</taxon>
        <taxon>Emiliania</taxon>
    </lineage>
</organism>
<evidence type="ECO:0000256" key="5">
    <source>
        <dbReference type="SAM" id="MobiDB-lite"/>
    </source>
</evidence>
<reference evidence="8" key="1">
    <citation type="journal article" date="2013" name="Nature">
        <title>Pan genome of the phytoplankton Emiliania underpins its global distribution.</title>
        <authorList>
            <person name="Read B.A."/>
            <person name="Kegel J."/>
            <person name="Klute M.J."/>
            <person name="Kuo A."/>
            <person name="Lefebvre S.C."/>
            <person name="Maumus F."/>
            <person name="Mayer C."/>
            <person name="Miller J."/>
            <person name="Monier A."/>
            <person name="Salamov A."/>
            <person name="Young J."/>
            <person name="Aguilar M."/>
            <person name="Claverie J.M."/>
            <person name="Frickenhaus S."/>
            <person name="Gonzalez K."/>
            <person name="Herman E.K."/>
            <person name="Lin Y.C."/>
            <person name="Napier J."/>
            <person name="Ogata H."/>
            <person name="Sarno A.F."/>
            <person name="Shmutz J."/>
            <person name="Schroeder D."/>
            <person name="de Vargas C."/>
            <person name="Verret F."/>
            <person name="von Dassow P."/>
            <person name="Valentin K."/>
            <person name="Van de Peer Y."/>
            <person name="Wheeler G."/>
            <person name="Dacks J.B."/>
            <person name="Delwiche C.F."/>
            <person name="Dyhrman S.T."/>
            <person name="Glockner G."/>
            <person name="John U."/>
            <person name="Richards T."/>
            <person name="Worden A.Z."/>
            <person name="Zhang X."/>
            <person name="Grigoriev I.V."/>
            <person name="Allen A.E."/>
            <person name="Bidle K."/>
            <person name="Borodovsky M."/>
            <person name="Bowler C."/>
            <person name="Brownlee C."/>
            <person name="Cock J.M."/>
            <person name="Elias M."/>
            <person name="Gladyshev V.N."/>
            <person name="Groth M."/>
            <person name="Guda C."/>
            <person name="Hadaegh A."/>
            <person name="Iglesias-Rodriguez M.D."/>
            <person name="Jenkins J."/>
            <person name="Jones B.M."/>
            <person name="Lawson T."/>
            <person name="Leese F."/>
            <person name="Lindquist E."/>
            <person name="Lobanov A."/>
            <person name="Lomsadze A."/>
            <person name="Malik S.B."/>
            <person name="Marsh M.E."/>
            <person name="Mackinder L."/>
            <person name="Mock T."/>
            <person name="Mueller-Roeber B."/>
            <person name="Pagarete A."/>
            <person name="Parker M."/>
            <person name="Probert I."/>
            <person name="Quesneville H."/>
            <person name="Raines C."/>
            <person name="Rensing S.A."/>
            <person name="Riano-Pachon D.M."/>
            <person name="Richier S."/>
            <person name="Rokitta S."/>
            <person name="Shiraiwa Y."/>
            <person name="Soanes D.M."/>
            <person name="van der Giezen M."/>
            <person name="Wahlund T.M."/>
            <person name="Williams B."/>
            <person name="Wilson W."/>
            <person name="Wolfe G."/>
            <person name="Wurch L.L."/>
        </authorList>
    </citation>
    <scope>NUCLEOTIDE SEQUENCE</scope>
</reference>
<dbReference type="EnsemblProtists" id="EOD33528">
    <property type="protein sequence ID" value="EOD33528"/>
    <property type="gene ID" value="EMIHUDRAFT_111798"/>
</dbReference>
<evidence type="ECO:0000256" key="4">
    <source>
        <dbReference type="ARBA" id="ARBA00023136"/>
    </source>
</evidence>
<feature type="transmembrane region" description="Helical" evidence="6">
    <location>
        <begin position="84"/>
        <end position="104"/>
    </location>
</feature>
<evidence type="ECO:0000256" key="6">
    <source>
        <dbReference type="SAM" id="Phobius"/>
    </source>
</evidence>
<dbReference type="HOGENOM" id="CLU_1339694_0_0_1"/>
<protein>
    <submittedName>
        <fullName evidence="7">Uncharacterized protein</fullName>
    </submittedName>
</protein>
<evidence type="ECO:0000256" key="2">
    <source>
        <dbReference type="ARBA" id="ARBA00022692"/>
    </source>
</evidence>
<dbReference type="Proteomes" id="UP000013827">
    <property type="component" value="Unassembled WGS sequence"/>
</dbReference>
<accession>A0A0D3KCP3</accession>
<dbReference type="InterPro" id="IPR013714">
    <property type="entry name" value="Golgi_TVP15"/>
</dbReference>